<comment type="caution">
    <text evidence="1">The sequence shown here is derived from an EMBL/GenBank/DDBJ whole genome shotgun (WGS) entry which is preliminary data.</text>
</comment>
<dbReference type="Proteomes" id="UP001054837">
    <property type="component" value="Unassembled WGS sequence"/>
</dbReference>
<keyword evidence="2" id="KW-1185">Reference proteome</keyword>
<evidence type="ECO:0000313" key="2">
    <source>
        <dbReference type="Proteomes" id="UP001054837"/>
    </source>
</evidence>
<dbReference type="EMBL" id="BPLQ01003301">
    <property type="protein sequence ID" value="GIX99482.1"/>
    <property type="molecule type" value="Genomic_DNA"/>
</dbReference>
<evidence type="ECO:0000313" key="1">
    <source>
        <dbReference type="EMBL" id="GIX99482.1"/>
    </source>
</evidence>
<gene>
    <name evidence="1" type="ORF">CDAR_104271</name>
</gene>
<proteinExistence type="predicted"/>
<protein>
    <submittedName>
        <fullName evidence="1">Uncharacterized protein</fullName>
    </submittedName>
</protein>
<dbReference type="AlphaFoldDB" id="A0AAV4PPE7"/>
<name>A0AAV4PPE7_9ARAC</name>
<organism evidence="1 2">
    <name type="scientific">Caerostris darwini</name>
    <dbReference type="NCBI Taxonomy" id="1538125"/>
    <lineage>
        <taxon>Eukaryota</taxon>
        <taxon>Metazoa</taxon>
        <taxon>Ecdysozoa</taxon>
        <taxon>Arthropoda</taxon>
        <taxon>Chelicerata</taxon>
        <taxon>Arachnida</taxon>
        <taxon>Araneae</taxon>
        <taxon>Araneomorphae</taxon>
        <taxon>Entelegynae</taxon>
        <taxon>Araneoidea</taxon>
        <taxon>Araneidae</taxon>
        <taxon>Caerostris</taxon>
    </lineage>
</organism>
<reference evidence="1 2" key="1">
    <citation type="submission" date="2021-06" db="EMBL/GenBank/DDBJ databases">
        <title>Caerostris darwini draft genome.</title>
        <authorList>
            <person name="Kono N."/>
            <person name="Arakawa K."/>
        </authorList>
    </citation>
    <scope>NUCLEOTIDE SEQUENCE [LARGE SCALE GENOMIC DNA]</scope>
</reference>
<accession>A0AAV4PPE7</accession>
<sequence length="87" mass="9700">MLPIKVCKSFVREIFFGLCPAATLTATKDDQVFLFSSLIRRRRDVRNGLGGNFLLLSCLPLIVPVGSNEEWRATESGGKKRTWKGVS</sequence>